<evidence type="ECO:0000313" key="3">
    <source>
        <dbReference type="EMBL" id="WGM06318.1"/>
    </source>
</evidence>
<dbReference type="EMBL" id="CP038613">
    <property type="protein sequence ID" value="QBY42149.1"/>
    <property type="molecule type" value="Genomic_DNA"/>
</dbReference>
<dbReference type="EMBL" id="CP123523">
    <property type="protein sequence ID" value="WGM06318.1"/>
    <property type="molecule type" value="Genomic_DNA"/>
</dbReference>
<dbReference type="Proteomes" id="UP001177592">
    <property type="component" value="Chromosome"/>
</dbReference>
<dbReference type="RefSeq" id="WP_026824074.1">
    <property type="nucleotide sequence ID" value="NZ_CP038613.1"/>
</dbReference>
<evidence type="ECO:0000313" key="5">
    <source>
        <dbReference type="Proteomes" id="UP000295134"/>
    </source>
</evidence>
<evidence type="ECO:0000313" key="1">
    <source>
        <dbReference type="EMBL" id="QBY42149.1"/>
    </source>
</evidence>
<dbReference type="Proteomes" id="UP000295134">
    <property type="component" value="Chromosome"/>
</dbReference>
<gene>
    <name evidence="1" type="ORF">ArsFIN_06930</name>
    <name evidence="2" type="ORF">ArsFIN_12040</name>
    <name evidence="3" type="ORF">QE258_02900</name>
    <name evidence="4" type="ORF">QE258_05340</name>
</gene>
<sequence>MSDYGLFVDLNDGFKTFEITSKSRILTKLLSTNNHDLKKRDHSFTIPEADKYNLIIVPKVISRLYQVSRSYAVRQLRLENIRVEGNQLKCNWDRWGIHWFWGGPGGGVSDRGTFLYGEQYENVYKIDVYGYPKQATSGDYGLFIGGLGNAVEITQQSKLGYCVFRKKISISTNGTYKIPNTVPSIGKSLVFIRPTNQNAVVSISRDNKNIYSNVRTDVYVLVFTTDFTLLPVDYGLNIYNQKGTVSYSSNYLPFLVGANITLTQWGVTAPFARPMLQANECAEMIDRVYQGWTYCKAGGYRFQGNTITIQQGRNLEWVFVDTSAIDDITYSTPSYVIDFDLYF</sequence>
<dbReference type="EMBL" id="CP123523">
    <property type="protein sequence ID" value="WGM06727.1"/>
    <property type="molecule type" value="Genomic_DNA"/>
</dbReference>
<dbReference type="EMBL" id="CP038613">
    <property type="protein sequence ID" value="QBY42646.1"/>
    <property type="molecule type" value="Genomic_DNA"/>
</dbReference>
<dbReference type="GeneID" id="96876407"/>
<protein>
    <submittedName>
        <fullName evidence="3">DUF6453 family protein</fullName>
    </submittedName>
</protein>
<evidence type="ECO:0000313" key="2">
    <source>
        <dbReference type="EMBL" id="QBY42646.1"/>
    </source>
</evidence>
<reference evidence="3" key="2">
    <citation type="submission" date="2023-04" db="EMBL/GenBank/DDBJ databases">
        <title>Genome dynamics across the evolutionary transition to endosymbiosis.</title>
        <authorList>
            <person name="Siozios S."/>
            <person name="Nadal-Jimenez P."/>
            <person name="Azagi T."/>
            <person name="Sprong H."/>
            <person name="Frost C.L."/>
            <person name="Parratt S.R."/>
            <person name="Taylor G."/>
            <person name="Brettell L."/>
            <person name="Lew K.C."/>
            <person name="Croft L."/>
            <person name="King K.C."/>
            <person name="Brockhurst M.A."/>
            <person name="Hypsa V."/>
            <person name="Novakova E."/>
            <person name="Darby A.C."/>
            <person name="Hurst G.D.D."/>
        </authorList>
    </citation>
    <scope>NUCLEOTIDE SEQUENCE</scope>
    <source>
        <strain evidence="3">ANv_CAN</strain>
    </source>
</reference>
<name>A0A4P7KQ88_9GAMM</name>
<accession>A0A4P7KQ88</accession>
<keyword evidence="6" id="KW-1185">Reference proteome</keyword>
<reference evidence="1 5" key="1">
    <citation type="submission" date="2019-03" db="EMBL/GenBank/DDBJ databases">
        <title>Long-read sequencing reveals hyperdense prophage content in a complex bacterial symbiont genome.</title>
        <authorList>
            <person name="Frost C.L."/>
            <person name="Siozios S."/>
            <person name="Nadal-Jimenez P."/>
            <person name="Brockhurst M.A."/>
            <person name="King K.C."/>
            <person name="Darby A.C."/>
            <person name="Hurst G.D.D."/>
        </authorList>
    </citation>
    <scope>NUCLEOTIDE SEQUENCE [LARGE SCALE GENOMIC DNA]</scope>
    <source>
        <strain evidence="1 5">FIN</strain>
    </source>
</reference>
<evidence type="ECO:0000313" key="6">
    <source>
        <dbReference type="Proteomes" id="UP001177592"/>
    </source>
</evidence>
<dbReference type="AlphaFoldDB" id="A0A4P7KQ88"/>
<dbReference type="KEGG" id="ans:ArsFIN_06930"/>
<proteinExistence type="predicted"/>
<organism evidence="1 5">
    <name type="scientific">Arsenophonus nasoniae</name>
    <name type="common">son-killer infecting Nasonia vitripennis</name>
    <dbReference type="NCBI Taxonomy" id="638"/>
    <lineage>
        <taxon>Bacteria</taxon>
        <taxon>Pseudomonadati</taxon>
        <taxon>Pseudomonadota</taxon>
        <taxon>Gammaproteobacteria</taxon>
        <taxon>Enterobacterales</taxon>
        <taxon>Morganellaceae</taxon>
        <taxon>Arsenophonus</taxon>
    </lineage>
</organism>
<dbReference type="KEGG" id="ans:ArsFIN_12040"/>
<dbReference type="Pfam" id="PF20051">
    <property type="entry name" value="DUF6453"/>
    <property type="match status" value="1"/>
</dbReference>
<evidence type="ECO:0000313" key="4">
    <source>
        <dbReference type="EMBL" id="WGM06727.1"/>
    </source>
</evidence>
<dbReference type="InterPro" id="IPR045604">
    <property type="entry name" value="DUF6453"/>
</dbReference>